<proteinExistence type="predicted"/>
<accession>A0A7J9AHP9</accession>
<gene>
    <name evidence="1" type="ORF">Golax_004117</name>
</gene>
<evidence type="ECO:0000313" key="2">
    <source>
        <dbReference type="Proteomes" id="UP000593574"/>
    </source>
</evidence>
<dbReference type="EMBL" id="JABEZV010000010">
    <property type="protein sequence ID" value="MBA0723545.1"/>
    <property type="molecule type" value="Genomic_DNA"/>
</dbReference>
<sequence length="190" mass="20335">MNVSLDKGNSTVCMVENVDPNAGISSKIMKDGGCLLLHRKGSSTIPSDISLHGSCFGSRAILGDETHAKGGMLVPLNEVVKSSTHRLESIASDGSNLMIEEEYGNKSDGADTYPVLKVKEVGDLMTGEPAIEAPLNGDRNYNGPKVAKFLIGADRANSFLFTAIYDSPRAVKRHVLWDCLKVIDSDVSIP</sequence>
<name>A0A7J9AHP9_9ROSI</name>
<dbReference type="Proteomes" id="UP000593574">
    <property type="component" value="Unassembled WGS sequence"/>
</dbReference>
<dbReference type="AlphaFoldDB" id="A0A7J9AHP9"/>
<reference evidence="1 2" key="1">
    <citation type="journal article" date="2019" name="Genome Biol. Evol.">
        <title>Insights into the evolution of the New World diploid cottons (Gossypium, subgenus Houzingenia) based on genome sequencing.</title>
        <authorList>
            <person name="Grover C.E."/>
            <person name="Arick M.A. 2nd"/>
            <person name="Thrash A."/>
            <person name="Conover J.L."/>
            <person name="Sanders W.S."/>
            <person name="Peterson D.G."/>
            <person name="Frelichowski J.E."/>
            <person name="Scheffler J.A."/>
            <person name="Scheffler B.E."/>
            <person name="Wendel J.F."/>
        </authorList>
    </citation>
    <scope>NUCLEOTIDE SEQUENCE [LARGE SCALE GENOMIC DNA]</scope>
    <source>
        <strain evidence="1">4</strain>
        <tissue evidence="1">Leaf</tissue>
    </source>
</reference>
<keyword evidence="2" id="KW-1185">Reference proteome</keyword>
<comment type="caution">
    <text evidence="1">The sequence shown here is derived from an EMBL/GenBank/DDBJ whole genome shotgun (WGS) entry which is preliminary data.</text>
</comment>
<protein>
    <submittedName>
        <fullName evidence="1">Uncharacterized protein</fullName>
    </submittedName>
</protein>
<organism evidence="1 2">
    <name type="scientific">Gossypium laxum</name>
    <dbReference type="NCBI Taxonomy" id="34288"/>
    <lineage>
        <taxon>Eukaryota</taxon>
        <taxon>Viridiplantae</taxon>
        <taxon>Streptophyta</taxon>
        <taxon>Embryophyta</taxon>
        <taxon>Tracheophyta</taxon>
        <taxon>Spermatophyta</taxon>
        <taxon>Magnoliopsida</taxon>
        <taxon>eudicotyledons</taxon>
        <taxon>Gunneridae</taxon>
        <taxon>Pentapetalae</taxon>
        <taxon>rosids</taxon>
        <taxon>malvids</taxon>
        <taxon>Malvales</taxon>
        <taxon>Malvaceae</taxon>
        <taxon>Malvoideae</taxon>
        <taxon>Gossypium</taxon>
    </lineage>
</organism>
<evidence type="ECO:0000313" key="1">
    <source>
        <dbReference type="EMBL" id="MBA0723545.1"/>
    </source>
</evidence>